<accession>A0A3N1CZY2</accession>
<evidence type="ECO:0000256" key="1">
    <source>
        <dbReference type="SAM" id="SignalP"/>
    </source>
</evidence>
<protein>
    <recommendedName>
        <fullName evidence="4">Secreted protein</fullName>
    </recommendedName>
</protein>
<sequence>MRSRSVILLVSVPALCAGLLGGTAVPAAAATGALGLAGSRDEREVVDPEAGCHPMPMNYVRLVVNHTDKDITFYPEPDCRDRPVPQAFTVQADYLHRSGGFAQSYRVPE</sequence>
<evidence type="ECO:0008006" key="4">
    <source>
        <dbReference type="Google" id="ProtNLM"/>
    </source>
</evidence>
<dbReference type="EMBL" id="RJKE01000001">
    <property type="protein sequence ID" value="ROO86835.1"/>
    <property type="molecule type" value="Genomic_DNA"/>
</dbReference>
<reference evidence="2 3" key="1">
    <citation type="submission" date="2018-11" db="EMBL/GenBank/DDBJ databases">
        <title>Sequencing the genomes of 1000 actinobacteria strains.</title>
        <authorList>
            <person name="Klenk H.-P."/>
        </authorList>
    </citation>
    <scope>NUCLEOTIDE SEQUENCE [LARGE SCALE GENOMIC DNA]</scope>
    <source>
        <strain evidence="2 3">DSM 44254</strain>
    </source>
</reference>
<evidence type="ECO:0000313" key="3">
    <source>
        <dbReference type="Proteomes" id="UP000272400"/>
    </source>
</evidence>
<keyword evidence="1" id="KW-0732">Signal</keyword>
<keyword evidence="3" id="KW-1185">Reference proteome</keyword>
<comment type="caution">
    <text evidence="2">The sequence shown here is derived from an EMBL/GenBank/DDBJ whole genome shotgun (WGS) entry which is preliminary data.</text>
</comment>
<gene>
    <name evidence="2" type="ORF">EDD29_4417</name>
</gene>
<dbReference type="Proteomes" id="UP000272400">
    <property type="component" value="Unassembled WGS sequence"/>
</dbReference>
<feature type="chain" id="PRO_5018287097" description="Secreted protein" evidence="1">
    <location>
        <begin position="30"/>
        <end position="109"/>
    </location>
</feature>
<dbReference type="RefSeq" id="WP_148086044.1">
    <property type="nucleotide sequence ID" value="NZ_RJKE01000001.1"/>
</dbReference>
<name>A0A3N1CZY2_9ACTN</name>
<proteinExistence type="predicted"/>
<feature type="signal peptide" evidence="1">
    <location>
        <begin position="1"/>
        <end position="29"/>
    </location>
</feature>
<organism evidence="2 3">
    <name type="scientific">Actinocorallia herbida</name>
    <dbReference type="NCBI Taxonomy" id="58109"/>
    <lineage>
        <taxon>Bacteria</taxon>
        <taxon>Bacillati</taxon>
        <taxon>Actinomycetota</taxon>
        <taxon>Actinomycetes</taxon>
        <taxon>Streptosporangiales</taxon>
        <taxon>Thermomonosporaceae</taxon>
        <taxon>Actinocorallia</taxon>
    </lineage>
</organism>
<evidence type="ECO:0000313" key="2">
    <source>
        <dbReference type="EMBL" id="ROO86835.1"/>
    </source>
</evidence>
<dbReference type="AlphaFoldDB" id="A0A3N1CZY2"/>